<feature type="domain" description="UspA" evidence="1">
    <location>
        <begin position="5"/>
        <end position="148"/>
    </location>
</feature>
<dbReference type="AlphaFoldDB" id="A0ABD5SKD2"/>
<reference evidence="2 3" key="1">
    <citation type="journal article" date="2019" name="Int. J. Syst. Evol. Microbiol.">
        <title>The Global Catalogue of Microorganisms (GCM) 10K type strain sequencing project: providing services to taxonomists for standard genome sequencing and annotation.</title>
        <authorList>
            <consortium name="The Broad Institute Genomics Platform"/>
            <consortium name="The Broad Institute Genome Sequencing Center for Infectious Disease"/>
            <person name="Wu L."/>
            <person name="Ma J."/>
        </authorList>
    </citation>
    <scope>NUCLEOTIDE SEQUENCE [LARGE SCALE GENOMIC DNA]</scope>
    <source>
        <strain evidence="2 3">LMG 29247</strain>
    </source>
</reference>
<dbReference type="InterPro" id="IPR014729">
    <property type="entry name" value="Rossmann-like_a/b/a_fold"/>
</dbReference>
<sequence length="151" mass="16432">MEDTLVVLNDRDGGSDLLREAAAYATGADADLILYSPLSEEQFEESVSSLDQIGRIENKDYSDEEAIGIAEQIADSLAAEALDDVDVEWSVVTDVTDEPDADRIIDLAEKRGCDHLFTIGQQRSPTGKAVFGDTTQKLILNFPGYVTVSMN</sequence>
<dbReference type="InterPro" id="IPR006016">
    <property type="entry name" value="UspA"/>
</dbReference>
<gene>
    <name evidence="2" type="ORF">ACFQE6_03525</name>
</gene>
<name>A0ABD5SKD2_9EURY</name>
<keyword evidence="3" id="KW-1185">Reference proteome</keyword>
<dbReference type="SUPFAM" id="SSF52402">
    <property type="entry name" value="Adenine nucleotide alpha hydrolases-like"/>
    <property type="match status" value="1"/>
</dbReference>
<organism evidence="2 3">
    <name type="scientific">Natrinema soli</name>
    <dbReference type="NCBI Taxonomy" id="1930624"/>
    <lineage>
        <taxon>Archaea</taxon>
        <taxon>Methanobacteriati</taxon>
        <taxon>Methanobacteriota</taxon>
        <taxon>Stenosarchaea group</taxon>
        <taxon>Halobacteria</taxon>
        <taxon>Halobacteriales</taxon>
        <taxon>Natrialbaceae</taxon>
        <taxon>Natrinema</taxon>
    </lineage>
</organism>
<evidence type="ECO:0000259" key="1">
    <source>
        <dbReference type="Pfam" id="PF00582"/>
    </source>
</evidence>
<dbReference type="RefSeq" id="WP_273737241.1">
    <property type="nucleotide sequence ID" value="NZ_JAQIVI010000056.1"/>
</dbReference>
<dbReference type="Gene3D" id="3.40.50.620">
    <property type="entry name" value="HUPs"/>
    <property type="match status" value="1"/>
</dbReference>
<evidence type="ECO:0000313" key="3">
    <source>
        <dbReference type="Proteomes" id="UP001596383"/>
    </source>
</evidence>
<dbReference type="Pfam" id="PF00582">
    <property type="entry name" value="Usp"/>
    <property type="match status" value="1"/>
</dbReference>
<dbReference type="EMBL" id="JBHSWV010000056">
    <property type="protein sequence ID" value="MFC6764151.1"/>
    <property type="molecule type" value="Genomic_DNA"/>
</dbReference>
<proteinExistence type="predicted"/>
<comment type="caution">
    <text evidence="2">The sequence shown here is derived from an EMBL/GenBank/DDBJ whole genome shotgun (WGS) entry which is preliminary data.</text>
</comment>
<protein>
    <submittedName>
        <fullName evidence="2">Universal stress protein</fullName>
    </submittedName>
</protein>
<dbReference type="Proteomes" id="UP001596383">
    <property type="component" value="Unassembled WGS sequence"/>
</dbReference>
<evidence type="ECO:0000313" key="2">
    <source>
        <dbReference type="EMBL" id="MFC6764151.1"/>
    </source>
</evidence>
<accession>A0ABD5SKD2</accession>